<accession>A0ABD2CT15</accession>
<sequence length="157" mass="18159">MQIDVIQNFVCFDLFERLRYLKKLFFNCPTTGARFEIASFVEKDIFQLNQNSNIQSTKLKGLRYFCERLFGSRLWNWRSSVIDAAVLYLFMPKRCLQWGLREFQENSKGTFGMKAFGALGVGGSGTDGAEAHVRLPLKRDKLATNYTRVDQNKDGEY</sequence>
<dbReference type="AlphaFoldDB" id="A0ABD2CT15"/>
<reference evidence="1 2" key="1">
    <citation type="journal article" date="2024" name="Ann. Entomol. Soc. Am.">
        <title>Genomic analyses of the southern and eastern yellowjacket wasps (Hymenoptera: Vespidae) reveal evolutionary signatures of social life.</title>
        <authorList>
            <person name="Catto M.A."/>
            <person name="Caine P.B."/>
            <person name="Orr S.E."/>
            <person name="Hunt B.G."/>
            <person name="Goodisman M.A.D."/>
        </authorList>
    </citation>
    <scope>NUCLEOTIDE SEQUENCE [LARGE SCALE GENOMIC DNA]</scope>
    <source>
        <strain evidence="1">232</strain>
        <tissue evidence="1">Head and thorax</tissue>
    </source>
</reference>
<comment type="caution">
    <text evidence="1">The sequence shown here is derived from an EMBL/GenBank/DDBJ whole genome shotgun (WGS) entry which is preliminary data.</text>
</comment>
<protein>
    <submittedName>
        <fullName evidence="1">Uncharacterized protein</fullName>
    </submittedName>
</protein>
<organism evidence="1 2">
    <name type="scientific">Vespula maculifrons</name>
    <name type="common">Eastern yellow jacket</name>
    <name type="synonym">Wasp</name>
    <dbReference type="NCBI Taxonomy" id="7453"/>
    <lineage>
        <taxon>Eukaryota</taxon>
        <taxon>Metazoa</taxon>
        <taxon>Ecdysozoa</taxon>
        <taxon>Arthropoda</taxon>
        <taxon>Hexapoda</taxon>
        <taxon>Insecta</taxon>
        <taxon>Pterygota</taxon>
        <taxon>Neoptera</taxon>
        <taxon>Endopterygota</taxon>
        <taxon>Hymenoptera</taxon>
        <taxon>Apocrita</taxon>
        <taxon>Aculeata</taxon>
        <taxon>Vespoidea</taxon>
        <taxon>Vespidae</taxon>
        <taxon>Vespinae</taxon>
        <taxon>Vespula</taxon>
    </lineage>
</organism>
<gene>
    <name evidence="1" type="ORF">V1477_003557</name>
</gene>
<keyword evidence="2" id="KW-1185">Reference proteome</keyword>
<dbReference type="Proteomes" id="UP001607303">
    <property type="component" value="Unassembled WGS sequence"/>
</dbReference>
<evidence type="ECO:0000313" key="1">
    <source>
        <dbReference type="EMBL" id="KAL2748272.1"/>
    </source>
</evidence>
<proteinExistence type="predicted"/>
<dbReference type="EMBL" id="JAYRBN010000032">
    <property type="protein sequence ID" value="KAL2748272.1"/>
    <property type="molecule type" value="Genomic_DNA"/>
</dbReference>
<name>A0ABD2CT15_VESMC</name>
<evidence type="ECO:0000313" key="2">
    <source>
        <dbReference type="Proteomes" id="UP001607303"/>
    </source>
</evidence>